<keyword evidence="7" id="KW-0274">FAD</keyword>
<keyword evidence="8" id="KW-0521">NADP</keyword>
<evidence type="ECO:0000256" key="14">
    <source>
        <dbReference type="ARBA" id="ARBA00032738"/>
    </source>
</evidence>
<proteinExistence type="inferred from homology"/>
<dbReference type="Gene3D" id="3.50.50.60">
    <property type="entry name" value="FAD/NAD(P)-binding domain"/>
    <property type="match status" value="1"/>
</dbReference>
<evidence type="ECO:0000256" key="15">
    <source>
        <dbReference type="ARBA" id="ARBA00048407"/>
    </source>
</evidence>
<sequence length="706" mass="79239">MPKNAASENSRETAGPGSRTGSRKAPYDFIGVGFGPSNLALAIAAEELDATRECVFFERNARTQWHPGMLIDGARMQISFLKDLVLLRNPASPYTFLQYTKAKERLERFVNLGESRVTRIEYQDYLEWVAEAFATQVRYDSEVVSVHLVPERTDDGLQLFEVTVRDLPTGDTRTVFARNVVHAAGGRPRLPEQLPDVPTAVHSSRFLPHFPAQFTDHDRAYDFAVVGDGQSAGEIVAYLLEHYPRAHVHLTVSGYSLKGTDNSPFVNELFHEKNADDFYDMDHEQRAALRSELRPTNYGVVEAGFLDDLYRKVYADEVKGGRRLTVHACSRLEGVHEDGGRLRADIRDRFSGVRGGIPCDGIVLATGYDRELDPRIFGDVLPLLCREDSGELALTRNYRVRMKPEAECGLYVQGYGEYAFGLGDTLLSLLPFRSKQIFTDICKRTPPLVGSTERARTATADSVTLPPYPPEQFVEEDTEKIYSVISRFHFATVISTRGPDDPIVSHIPLTLDRTRGEKGVLFGHMDRSNPHVPLLDDRDVMVLFHGPNSYISPYVYKSDRLPTWNSMTVHVRGHARLLTEGSRVVEGLCGISEHADPGAEAYRLDPRDERIGKLIDYIVGFEIDIEQLIGRFKLSQDMDDEDRRRAAQTLLATTRRGEERLIEDVVGLAMSPKTPVPAEHNGNHAEHNGTHAERNGNHDPIVSWRA</sequence>
<evidence type="ECO:0000256" key="5">
    <source>
        <dbReference type="ARBA" id="ARBA00016406"/>
    </source>
</evidence>
<evidence type="ECO:0000256" key="11">
    <source>
        <dbReference type="ARBA" id="ARBA00029939"/>
    </source>
</evidence>
<dbReference type="GO" id="GO:0006879">
    <property type="term" value="P:intracellular iron ion homeostasis"/>
    <property type="evidence" value="ECO:0007669"/>
    <property type="project" value="TreeGrafter"/>
</dbReference>
<keyword evidence="10 17" id="KW-0503">Monooxygenase</keyword>
<evidence type="ECO:0000256" key="2">
    <source>
        <dbReference type="ARBA" id="ARBA00004924"/>
    </source>
</evidence>
<keyword evidence="18" id="KW-1185">Reference proteome</keyword>
<evidence type="ECO:0000256" key="7">
    <source>
        <dbReference type="ARBA" id="ARBA00022827"/>
    </source>
</evidence>
<evidence type="ECO:0000256" key="10">
    <source>
        <dbReference type="ARBA" id="ARBA00023033"/>
    </source>
</evidence>
<dbReference type="GO" id="GO:0047091">
    <property type="term" value="F:L-lysine 6-monooxygenase (NADPH) activity"/>
    <property type="evidence" value="ECO:0007669"/>
    <property type="project" value="UniProtKB-EC"/>
</dbReference>
<reference evidence="17" key="1">
    <citation type="submission" date="2021-04" db="EMBL/GenBank/DDBJ databases">
        <title>Sequencing of actinobacteria type strains.</title>
        <authorList>
            <person name="Nguyen G.-S."/>
            <person name="Wentzel A."/>
        </authorList>
    </citation>
    <scope>NUCLEOTIDE SEQUENCE</scope>
    <source>
        <strain evidence="17">DSM 42095</strain>
    </source>
</reference>
<evidence type="ECO:0000256" key="16">
    <source>
        <dbReference type="SAM" id="MobiDB-lite"/>
    </source>
</evidence>
<dbReference type="InterPro" id="IPR007396">
    <property type="entry name" value="TR_PAI2-type"/>
</dbReference>
<accession>A0A8T4IR76</accession>
<evidence type="ECO:0000256" key="12">
    <source>
        <dbReference type="ARBA" id="ARBA00031158"/>
    </source>
</evidence>
<evidence type="ECO:0000256" key="8">
    <source>
        <dbReference type="ARBA" id="ARBA00022857"/>
    </source>
</evidence>
<dbReference type="Gene3D" id="2.30.110.10">
    <property type="entry name" value="Electron Transport, Fmn-binding Protein, Chain A"/>
    <property type="match status" value="1"/>
</dbReference>
<evidence type="ECO:0000256" key="6">
    <source>
        <dbReference type="ARBA" id="ARBA00022630"/>
    </source>
</evidence>
<comment type="pathway">
    <text evidence="2">Siderophore biosynthesis.</text>
</comment>
<dbReference type="SUPFAM" id="SSF51905">
    <property type="entry name" value="FAD/NAD(P)-binding domain"/>
    <property type="match status" value="2"/>
</dbReference>
<evidence type="ECO:0000256" key="3">
    <source>
        <dbReference type="ARBA" id="ARBA00007588"/>
    </source>
</evidence>
<dbReference type="PANTHER" id="PTHR42802:SF1">
    <property type="entry name" value="L-ORNITHINE N(5)-MONOOXYGENASE"/>
    <property type="match status" value="1"/>
</dbReference>
<dbReference type="Pfam" id="PF13434">
    <property type="entry name" value="Lys_Orn_oxgnase"/>
    <property type="match status" value="1"/>
</dbReference>
<evidence type="ECO:0000313" key="17">
    <source>
        <dbReference type="EMBL" id="MBR7674821.1"/>
    </source>
</evidence>
<dbReference type="SUPFAM" id="SSF50475">
    <property type="entry name" value="FMN-binding split barrel"/>
    <property type="match status" value="1"/>
</dbReference>
<gene>
    <name evidence="17" type="ORF">KDA82_17690</name>
</gene>
<evidence type="ECO:0000256" key="1">
    <source>
        <dbReference type="ARBA" id="ARBA00001974"/>
    </source>
</evidence>
<comment type="cofactor">
    <cofactor evidence="1">
        <name>FAD</name>
        <dbReference type="ChEBI" id="CHEBI:57692"/>
    </cofactor>
</comment>
<dbReference type="EC" id="1.14.13.59" evidence="4"/>
<protein>
    <recommendedName>
        <fullName evidence="5">L-lysine N6-monooxygenase MbtG</fullName>
        <ecNumber evidence="4">1.14.13.59</ecNumber>
    </recommendedName>
    <alternativeName>
        <fullName evidence="14">Lysine 6-N-hydroxylase</fullName>
    </alternativeName>
    <alternativeName>
        <fullName evidence="13">Lysine N6-hydroxylase</fullName>
    </alternativeName>
    <alternativeName>
        <fullName evidence="11">Lysine-N-oxygenase</fullName>
    </alternativeName>
    <alternativeName>
        <fullName evidence="12">Mycobactin synthase protein G</fullName>
    </alternativeName>
</protein>
<dbReference type="InterPro" id="IPR012349">
    <property type="entry name" value="Split_barrel_FMN-bd"/>
</dbReference>
<dbReference type="InterPro" id="IPR036188">
    <property type="entry name" value="FAD/NAD-bd_sf"/>
</dbReference>
<comment type="catalytic activity">
    <reaction evidence="15">
        <text>L-lysine + NADPH + O2 = N(6)-hydroxy-L-lysine + NADP(+) + H2O</text>
        <dbReference type="Rhea" id="RHEA:23228"/>
        <dbReference type="ChEBI" id="CHEBI:15377"/>
        <dbReference type="ChEBI" id="CHEBI:15379"/>
        <dbReference type="ChEBI" id="CHEBI:32551"/>
        <dbReference type="ChEBI" id="CHEBI:57783"/>
        <dbReference type="ChEBI" id="CHEBI:57820"/>
        <dbReference type="ChEBI" id="CHEBI:58349"/>
        <dbReference type="EC" id="1.14.13.59"/>
    </reaction>
</comment>
<feature type="region of interest" description="Disordered" evidence="16">
    <location>
        <begin position="672"/>
        <end position="706"/>
    </location>
</feature>
<dbReference type="PANTHER" id="PTHR42802">
    <property type="entry name" value="MONOOXYGENASE"/>
    <property type="match status" value="1"/>
</dbReference>
<dbReference type="AlphaFoldDB" id="A0A8T4IR76"/>
<feature type="region of interest" description="Disordered" evidence="16">
    <location>
        <begin position="1"/>
        <end position="22"/>
    </location>
</feature>
<name>A0A8T4IR76_9ACTN</name>
<dbReference type="InterPro" id="IPR025700">
    <property type="entry name" value="Lys/Orn_oxygenase"/>
</dbReference>
<comment type="similarity">
    <text evidence="3">Belongs to the lysine N(6)-hydroxylase/L-ornithine N(5)-oxygenase family.</text>
</comment>
<keyword evidence="6" id="KW-0285">Flavoprotein</keyword>
<evidence type="ECO:0000313" key="18">
    <source>
        <dbReference type="Proteomes" id="UP000675554"/>
    </source>
</evidence>
<organism evidence="17 18">
    <name type="scientific">Streptomyces daliensis</name>
    <dbReference type="NCBI Taxonomy" id="299421"/>
    <lineage>
        <taxon>Bacteria</taxon>
        <taxon>Bacillati</taxon>
        <taxon>Actinomycetota</taxon>
        <taxon>Actinomycetes</taxon>
        <taxon>Kitasatosporales</taxon>
        <taxon>Streptomycetaceae</taxon>
        <taxon>Streptomyces</taxon>
    </lineage>
</organism>
<dbReference type="Proteomes" id="UP000675554">
    <property type="component" value="Unassembled WGS sequence"/>
</dbReference>
<keyword evidence="9" id="KW-0560">Oxidoreductase</keyword>
<dbReference type="EMBL" id="JAGSMN010000389">
    <property type="protein sequence ID" value="MBR7674821.1"/>
    <property type="molecule type" value="Genomic_DNA"/>
</dbReference>
<evidence type="ECO:0000256" key="4">
    <source>
        <dbReference type="ARBA" id="ARBA00013076"/>
    </source>
</evidence>
<evidence type="ECO:0000256" key="9">
    <source>
        <dbReference type="ARBA" id="ARBA00023002"/>
    </source>
</evidence>
<comment type="caution">
    <text evidence="17">The sequence shown here is derived from an EMBL/GenBank/DDBJ whole genome shotgun (WGS) entry which is preliminary data.</text>
</comment>
<dbReference type="Pfam" id="PF04299">
    <property type="entry name" value="FMN_bind_2"/>
    <property type="match status" value="1"/>
</dbReference>
<evidence type="ECO:0000256" key="13">
    <source>
        <dbReference type="ARBA" id="ARBA00032493"/>
    </source>
</evidence>
<feature type="compositionally biased region" description="Basic and acidic residues" evidence="16">
    <location>
        <begin position="681"/>
        <end position="697"/>
    </location>
</feature>